<evidence type="ECO:0000313" key="8">
    <source>
        <dbReference type="Proteomes" id="UP000467841"/>
    </source>
</evidence>
<proteinExistence type="inferred from homology"/>
<dbReference type="SUPFAM" id="SSF51197">
    <property type="entry name" value="Clavaminate synthase-like"/>
    <property type="match status" value="1"/>
</dbReference>
<keyword evidence="3 5" id="KW-0560">Oxidoreductase</keyword>
<feature type="domain" description="Fe2OG dioxygenase" evidence="6">
    <location>
        <begin position="207"/>
        <end position="307"/>
    </location>
</feature>
<dbReference type="EMBL" id="CACVBM020001167">
    <property type="protein sequence ID" value="CAA7036977.1"/>
    <property type="molecule type" value="Genomic_DNA"/>
</dbReference>
<dbReference type="InterPro" id="IPR027443">
    <property type="entry name" value="IPNS-like_sf"/>
</dbReference>
<dbReference type="FunFam" id="2.60.120.330:FF:000001">
    <property type="entry name" value="Protein SRG1"/>
    <property type="match status" value="1"/>
</dbReference>
<dbReference type="OrthoDB" id="288590at2759"/>
<evidence type="ECO:0000256" key="3">
    <source>
        <dbReference type="ARBA" id="ARBA00023002"/>
    </source>
</evidence>
<evidence type="ECO:0000256" key="1">
    <source>
        <dbReference type="ARBA" id="ARBA00008056"/>
    </source>
</evidence>
<dbReference type="InterPro" id="IPR044861">
    <property type="entry name" value="IPNS-like_FE2OG_OXY"/>
</dbReference>
<dbReference type="GO" id="GO:0016491">
    <property type="term" value="F:oxidoreductase activity"/>
    <property type="evidence" value="ECO:0007669"/>
    <property type="project" value="UniProtKB-KW"/>
</dbReference>
<gene>
    <name evidence="7" type="ORF">MERR_LOCUS24212</name>
</gene>
<keyword evidence="4 5" id="KW-0408">Iron</keyword>
<name>A0A6D2JJG1_9BRAS</name>
<dbReference type="GO" id="GO:0046872">
    <property type="term" value="F:metal ion binding"/>
    <property type="evidence" value="ECO:0007669"/>
    <property type="project" value="UniProtKB-KW"/>
</dbReference>
<dbReference type="InterPro" id="IPR026992">
    <property type="entry name" value="DIOX_N"/>
</dbReference>
<keyword evidence="2 5" id="KW-0479">Metal-binding</keyword>
<dbReference type="PROSITE" id="PS51471">
    <property type="entry name" value="FE2OG_OXY"/>
    <property type="match status" value="1"/>
</dbReference>
<evidence type="ECO:0000259" key="6">
    <source>
        <dbReference type="PROSITE" id="PS51471"/>
    </source>
</evidence>
<reference evidence="7" key="1">
    <citation type="submission" date="2020-01" db="EMBL/GenBank/DDBJ databases">
        <authorList>
            <person name="Mishra B."/>
        </authorList>
    </citation>
    <scope>NUCLEOTIDE SEQUENCE [LARGE SCALE GENOMIC DNA]</scope>
</reference>
<protein>
    <recommendedName>
        <fullName evidence="6">Fe2OG dioxygenase domain-containing protein</fullName>
    </recommendedName>
</protein>
<dbReference type="PANTHER" id="PTHR47991">
    <property type="entry name" value="OXOGLUTARATE/IRON-DEPENDENT DIOXYGENASE"/>
    <property type="match status" value="1"/>
</dbReference>
<dbReference type="Pfam" id="PF14226">
    <property type="entry name" value="DIOX_N"/>
    <property type="match status" value="1"/>
</dbReference>
<evidence type="ECO:0000256" key="5">
    <source>
        <dbReference type="RuleBase" id="RU003682"/>
    </source>
</evidence>
<dbReference type="Proteomes" id="UP000467841">
    <property type="component" value="Unassembled WGS sequence"/>
</dbReference>
<evidence type="ECO:0000256" key="2">
    <source>
        <dbReference type="ARBA" id="ARBA00022723"/>
    </source>
</evidence>
<dbReference type="InterPro" id="IPR005123">
    <property type="entry name" value="Oxoglu/Fe-dep_dioxygenase_dom"/>
</dbReference>
<dbReference type="Gene3D" id="2.60.120.330">
    <property type="entry name" value="B-lactam Antibiotic, Isopenicillin N Synthase, Chain"/>
    <property type="match status" value="1"/>
</dbReference>
<sequence>MDADGEKQWSSLIVPSVLEIVKEKNFTTVPPRYVRSDQDSAEVTDDSSLSSEIPVIDMKRLCSVSAMDSELEKLDFACQYWGFFQLVNHGIDSSLLDKLETEVKEFFNLSMEEKKELWQRSGEFEGFGQVNIVSDDQKLDWGDMFILTTQPIRSRKSHLFSKLPSSFRETVETYSCEVKNIAKILFAKMASVLEIKSEEMEDLFQDVWQSIKINYYPPCPQPEQVMGLTPHSDAAGLTILLQVNQVEGLQIKKNGKWVLVKPLRNAFVVNVGEILEIITNGRYRSIEHRALVNSEKERLSVAMFHSPGKETVIGPANSLVDRQKKQRLFKSMSTQEYFDAFFAQKLNGKSHLDDLMTT</sequence>
<comment type="caution">
    <text evidence="7">The sequence shown here is derived from an EMBL/GenBank/DDBJ whole genome shotgun (WGS) entry which is preliminary data.</text>
</comment>
<evidence type="ECO:0000313" key="7">
    <source>
        <dbReference type="EMBL" id="CAA7036977.1"/>
    </source>
</evidence>
<evidence type="ECO:0000256" key="4">
    <source>
        <dbReference type="ARBA" id="ARBA00023004"/>
    </source>
</evidence>
<dbReference type="InterPro" id="IPR050295">
    <property type="entry name" value="Plant_2OG-oxidoreductases"/>
</dbReference>
<keyword evidence="8" id="KW-1185">Reference proteome</keyword>
<organism evidence="7 8">
    <name type="scientific">Microthlaspi erraticum</name>
    <dbReference type="NCBI Taxonomy" id="1685480"/>
    <lineage>
        <taxon>Eukaryota</taxon>
        <taxon>Viridiplantae</taxon>
        <taxon>Streptophyta</taxon>
        <taxon>Embryophyta</taxon>
        <taxon>Tracheophyta</taxon>
        <taxon>Spermatophyta</taxon>
        <taxon>Magnoliopsida</taxon>
        <taxon>eudicotyledons</taxon>
        <taxon>Gunneridae</taxon>
        <taxon>Pentapetalae</taxon>
        <taxon>rosids</taxon>
        <taxon>malvids</taxon>
        <taxon>Brassicales</taxon>
        <taxon>Brassicaceae</taxon>
        <taxon>Coluteocarpeae</taxon>
        <taxon>Microthlaspi</taxon>
    </lineage>
</organism>
<accession>A0A6D2JJG1</accession>
<comment type="similarity">
    <text evidence="1 5">Belongs to the iron/ascorbate-dependent oxidoreductase family.</text>
</comment>
<dbReference type="Pfam" id="PF03171">
    <property type="entry name" value="2OG-FeII_Oxy"/>
    <property type="match status" value="1"/>
</dbReference>
<dbReference type="AlphaFoldDB" id="A0A6D2JJG1"/>